<evidence type="ECO:0000313" key="2">
    <source>
        <dbReference type="EMBL" id="PWA10241.1"/>
    </source>
</evidence>
<proteinExistence type="predicted"/>
<keyword evidence="3" id="KW-1185">Reference proteome</keyword>
<name>A0A2U1JYE1_9FLAO</name>
<evidence type="ECO:0000256" key="1">
    <source>
        <dbReference type="ARBA" id="ARBA00022649"/>
    </source>
</evidence>
<reference evidence="2 3" key="1">
    <citation type="submission" date="2018-04" db="EMBL/GenBank/DDBJ databases">
        <title>Flavobacterium sp. nov., isolated from glacier ice.</title>
        <authorList>
            <person name="Liu Q."/>
            <person name="Xin Y.-H."/>
        </authorList>
    </citation>
    <scope>NUCLEOTIDE SEQUENCE [LARGE SCALE GENOMIC DNA]</scope>
    <source>
        <strain evidence="2 3">LB2P30</strain>
    </source>
</reference>
<dbReference type="InterPro" id="IPR035093">
    <property type="entry name" value="RelE/ParE_toxin_dom_sf"/>
</dbReference>
<dbReference type="AlphaFoldDB" id="A0A2U1JYE1"/>
<dbReference type="Pfam" id="PF05016">
    <property type="entry name" value="ParE_toxin"/>
    <property type="match status" value="1"/>
</dbReference>
<comment type="caution">
    <text evidence="2">The sequence shown here is derived from an EMBL/GenBank/DDBJ whole genome shotgun (WGS) entry which is preliminary data.</text>
</comment>
<dbReference type="InterPro" id="IPR007712">
    <property type="entry name" value="RelE/ParE_toxin"/>
</dbReference>
<evidence type="ECO:0000313" key="3">
    <source>
        <dbReference type="Proteomes" id="UP000245618"/>
    </source>
</evidence>
<keyword evidence="1" id="KW-1277">Toxin-antitoxin system</keyword>
<accession>A0A2U1JYE1</accession>
<dbReference type="Gene3D" id="3.30.2310.20">
    <property type="entry name" value="RelE-like"/>
    <property type="match status" value="1"/>
</dbReference>
<sequence length="103" mass="12522">MYSIVYKIHFVREALFDIEDIVLWYEDQRIGLSYDFELCLEAGIDAILRNPEVFQKRYKNIKIRFISRFPYGIHYRFEKNEIIVIGVFHTSRSPKNWSKRLTL</sequence>
<dbReference type="OrthoDB" id="595476at2"/>
<evidence type="ECO:0008006" key="4">
    <source>
        <dbReference type="Google" id="ProtNLM"/>
    </source>
</evidence>
<protein>
    <recommendedName>
        <fullName evidence="4">Type II toxin-antitoxin system RelE/ParE family toxin</fullName>
    </recommendedName>
</protein>
<dbReference type="EMBL" id="QCZH01000004">
    <property type="protein sequence ID" value="PWA10241.1"/>
    <property type="molecule type" value="Genomic_DNA"/>
</dbReference>
<gene>
    <name evidence="2" type="ORF">DB891_05975</name>
</gene>
<organism evidence="2 3">
    <name type="scientific">Flavobacterium laiguense</name>
    <dbReference type="NCBI Taxonomy" id="2169409"/>
    <lineage>
        <taxon>Bacteria</taxon>
        <taxon>Pseudomonadati</taxon>
        <taxon>Bacteroidota</taxon>
        <taxon>Flavobacteriia</taxon>
        <taxon>Flavobacteriales</taxon>
        <taxon>Flavobacteriaceae</taxon>
        <taxon>Flavobacterium</taxon>
    </lineage>
</organism>
<dbReference type="Proteomes" id="UP000245618">
    <property type="component" value="Unassembled WGS sequence"/>
</dbReference>